<keyword evidence="2" id="KW-1185">Reference proteome</keyword>
<dbReference type="OrthoDB" id="10252687at2759"/>
<gene>
    <name evidence="1" type="ORF">M422DRAFT_260151</name>
</gene>
<sequence>MQFHTYLSEIASAVRTQNGTKLASLLSLDDPHIPNLLMSLHDSSRSALARYAPSIIAPWGDIAIAHVQVIVNADDAPEEAYKEQDALINQCVAHLFQRNVV</sequence>
<accession>A0A0C9VJF7</accession>
<reference evidence="1 2" key="1">
    <citation type="submission" date="2014-06" db="EMBL/GenBank/DDBJ databases">
        <title>Evolutionary Origins and Diversification of the Mycorrhizal Mutualists.</title>
        <authorList>
            <consortium name="DOE Joint Genome Institute"/>
            <consortium name="Mycorrhizal Genomics Consortium"/>
            <person name="Kohler A."/>
            <person name="Kuo A."/>
            <person name="Nagy L.G."/>
            <person name="Floudas D."/>
            <person name="Copeland A."/>
            <person name="Barry K.W."/>
            <person name="Cichocki N."/>
            <person name="Veneault-Fourrey C."/>
            <person name="LaButti K."/>
            <person name="Lindquist E.A."/>
            <person name="Lipzen A."/>
            <person name="Lundell T."/>
            <person name="Morin E."/>
            <person name="Murat C."/>
            <person name="Riley R."/>
            <person name="Ohm R."/>
            <person name="Sun H."/>
            <person name="Tunlid A."/>
            <person name="Henrissat B."/>
            <person name="Grigoriev I.V."/>
            <person name="Hibbett D.S."/>
            <person name="Martin F."/>
        </authorList>
    </citation>
    <scope>NUCLEOTIDE SEQUENCE [LARGE SCALE GENOMIC DNA]</scope>
    <source>
        <strain evidence="1 2">SS14</strain>
    </source>
</reference>
<dbReference type="Proteomes" id="UP000054279">
    <property type="component" value="Unassembled WGS sequence"/>
</dbReference>
<name>A0A0C9VJF7_SPHS4</name>
<evidence type="ECO:0000313" key="2">
    <source>
        <dbReference type="Proteomes" id="UP000054279"/>
    </source>
</evidence>
<proteinExistence type="predicted"/>
<protein>
    <submittedName>
        <fullName evidence="1">Uncharacterized protein</fullName>
    </submittedName>
</protein>
<organism evidence="1 2">
    <name type="scientific">Sphaerobolus stellatus (strain SS14)</name>
    <dbReference type="NCBI Taxonomy" id="990650"/>
    <lineage>
        <taxon>Eukaryota</taxon>
        <taxon>Fungi</taxon>
        <taxon>Dikarya</taxon>
        <taxon>Basidiomycota</taxon>
        <taxon>Agaricomycotina</taxon>
        <taxon>Agaricomycetes</taxon>
        <taxon>Phallomycetidae</taxon>
        <taxon>Geastrales</taxon>
        <taxon>Sphaerobolaceae</taxon>
        <taxon>Sphaerobolus</taxon>
    </lineage>
</organism>
<evidence type="ECO:0000313" key="1">
    <source>
        <dbReference type="EMBL" id="KIJ37476.1"/>
    </source>
</evidence>
<dbReference type="AlphaFoldDB" id="A0A0C9VJF7"/>
<dbReference type="EMBL" id="KN837169">
    <property type="protein sequence ID" value="KIJ37476.1"/>
    <property type="molecule type" value="Genomic_DNA"/>
</dbReference>
<dbReference type="HOGENOM" id="CLU_2293517_0_0_1"/>